<organism evidence="2 3">
    <name type="scientific">Ameca splendens</name>
    <dbReference type="NCBI Taxonomy" id="208324"/>
    <lineage>
        <taxon>Eukaryota</taxon>
        <taxon>Metazoa</taxon>
        <taxon>Chordata</taxon>
        <taxon>Craniata</taxon>
        <taxon>Vertebrata</taxon>
        <taxon>Euteleostomi</taxon>
        <taxon>Actinopterygii</taxon>
        <taxon>Neopterygii</taxon>
        <taxon>Teleostei</taxon>
        <taxon>Neoteleostei</taxon>
        <taxon>Acanthomorphata</taxon>
        <taxon>Ovalentaria</taxon>
        <taxon>Atherinomorphae</taxon>
        <taxon>Cyprinodontiformes</taxon>
        <taxon>Goodeidae</taxon>
        <taxon>Ameca</taxon>
    </lineage>
</organism>
<dbReference type="EMBL" id="JAHRIP010039323">
    <property type="protein sequence ID" value="MEQ2296013.1"/>
    <property type="molecule type" value="Genomic_DNA"/>
</dbReference>
<protein>
    <submittedName>
        <fullName evidence="2">Uncharacterized protein</fullName>
    </submittedName>
</protein>
<dbReference type="Proteomes" id="UP001469553">
    <property type="component" value="Unassembled WGS sequence"/>
</dbReference>
<evidence type="ECO:0000313" key="3">
    <source>
        <dbReference type="Proteomes" id="UP001469553"/>
    </source>
</evidence>
<accession>A0ABV0YRL7</accession>
<gene>
    <name evidence="2" type="ORF">AMECASPLE_020441</name>
</gene>
<feature type="compositionally biased region" description="Polar residues" evidence="1">
    <location>
        <begin position="37"/>
        <end position="49"/>
    </location>
</feature>
<sequence length="117" mass="13080">MVILEQIEVPMSAYQTCSVLKNSCCKADKEVRERPTPSYNIQAKKNGNPNVPECNRLLDERLQQTETSSHFSPPHQDLPATLSQPSTLPLVCSLMISAFSSRPTSSSGSCKFLERWH</sequence>
<comment type="caution">
    <text evidence="2">The sequence shown here is derived from an EMBL/GenBank/DDBJ whole genome shotgun (WGS) entry which is preliminary data.</text>
</comment>
<proteinExistence type="predicted"/>
<name>A0ABV0YRL7_9TELE</name>
<evidence type="ECO:0000313" key="2">
    <source>
        <dbReference type="EMBL" id="MEQ2296013.1"/>
    </source>
</evidence>
<reference evidence="2 3" key="1">
    <citation type="submission" date="2021-06" db="EMBL/GenBank/DDBJ databases">
        <authorList>
            <person name="Palmer J.M."/>
        </authorList>
    </citation>
    <scope>NUCLEOTIDE SEQUENCE [LARGE SCALE GENOMIC DNA]</scope>
    <source>
        <strain evidence="2 3">AS_MEX2019</strain>
        <tissue evidence="2">Muscle</tissue>
    </source>
</reference>
<evidence type="ECO:0000256" key="1">
    <source>
        <dbReference type="SAM" id="MobiDB-lite"/>
    </source>
</evidence>
<feature type="region of interest" description="Disordered" evidence="1">
    <location>
        <begin position="35"/>
        <end position="54"/>
    </location>
</feature>
<keyword evidence="3" id="KW-1185">Reference proteome</keyword>